<dbReference type="RefSeq" id="WP_079601918.1">
    <property type="nucleotide sequence ID" value="NZ_LT670817.1"/>
</dbReference>
<dbReference type="Proteomes" id="UP000189796">
    <property type="component" value="Chromosome I"/>
</dbReference>
<gene>
    <name evidence="1" type="ORF">SAMN05443248_2986</name>
</gene>
<dbReference type="EMBL" id="LT670817">
    <property type="protein sequence ID" value="SHG88588.1"/>
    <property type="molecule type" value="Genomic_DNA"/>
</dbReference>
<name>A0A1M5NGE8_9BRAD</name>
<reference evidence="1 2" key="1">
    <citation type="submission" date="2016-11" db="EMBL/GenBank/DDBJ databases">
        <authorList>
            <person name="Jaros S."/>
            <person name="Januszkiewicz K."/>
            <person name="Wedrychowicz H."/>
        </authorList>
    </citation>
    <scope>NUCLEOTIDE SEQUENCE [LARGE SCALE GENOMIC DNA]</scope>
    <source>
        <strain evidence="1 2">GAS138</strain>
    </source>
</reference>
<sequence length="99" mass="10897">MSNIGPLIDDYGLLKAQIAELETKLKPLHEQIVAQGEGAYEGTFYRVTVSESERANLNMKKARAKLSPQFIRANTTYTPVTTVRVSGRNAIDVETEGGQ</sequence>
<protein>
    <submittedName>
        <fullName evidence="1">Uncharacterized protein</fullName>
    </submittedName>
</protein>
<evidence type="ECO:0000313" key="2">
    <source>
        <dbReference type="Proteomes" id="UP000189796"/>
    </source>
</evidence>
<dbReference type="OrthoDB" id="9867636at2"/>
<organism evidence="1 2">
    <name type="scientific">Bradyrhizobium erythrophlei</name>
    <dbReference type="NCBI Taxonomy" id="1437360"/>
    <lineage>
        <taxon>Bacteria</taxon>
        <taxon>Pseudomonadati</taxon>
        <taxon>Pseudomonadota</taxon>
        <taxon>Alphaproteobacteria</taxon>
        <taxon>Hyphomicrobiales</taxon>
        <taxon>Nitrobacteraceae</taxon>
        <taxon>Bradyrhizobium</taxon>
    </lineage>
</organism>
<proteinExistence type="predicted"/>
<dbReference type="AlphaFoldDB" id="A0A1M5NGE8"/>
<accession>A0A1M5NGE8</accession>
<evidence type="ECO:0000313" key="1">
    <source>
        <dbReference type="EMBL" id="SHG88588.1"/>
    </source>
</evidence>